<proteinExistence type="predicted"/>
<feature type="region of interest" description="Disordered" evidence="1">
    <location>
        <begin position="1"/>
        <end position="27"/>
    </location>
</feature>
<dbReference type="EMBL" id="LAXD01000001">
    <property type="protein sequence ID" value="KWW99086.1"/>
    <property type="molecule type" value="Genomic_DNA"/>
</dbReference>
<gene>
    <name evidence="2" type="ORF">LI90_718</name>
</gene>
<keyword evidence="3" id="KW-1185">Reference proteome</keyword>
<evidence type="ECO:0000313" key="2">
    <source>
        <dbReference type="EMBL" id="KWW99086.1"/>
    </source>
</evidence>
<name>A0A132MMK1_9ACTN</name>
<accession>A0A132MMK1</accession>
<dbReference type="PATRIC" id="fig|1469144.10.peg.826"/>
<evidence type="ECO:0000313" key="3">
    <source>
        <dbReference type="Proteomes" id="UP000070188"/>
    </source>
</evidence>
<sequence length="66" mass="7455">MEREVQRRRTGAPRIEPEQTRKVRAADESLHEIADTLKGILTTLEALRRAVERGKDAEDDGDGQGR</sequence>
<evidence type="ECO:0000256" key="1">
    <source>
        <dbReference type="SAM" id="MobiDB-lite"/>
    </source>
</evidence>
<dbReference type="Proteomes" id="UP000070188">
    <property type="component" value="Unassembled WGS sequence"/>
</dbReference>
<comment type="caution">
    <text evidence="2">The sequence shown here is derived from an EMBL/GenBank/DDBJ whole genome shotgun (WGS) entry which is preliminary data.</text>
</comment>
<reference evidence="3" key="1">
    <citation type="submission" date="2015-04" db="EMBL/GenBank/DDBJ databases">
        <title>Physiological reanalysis, assessment of diazotrophy, and genome sequences of multiple isolates of Streptomyces thermoautotrophicus.</title>
        <authorList>
            <person name="MacKellar D.C."/>
            <person name="Lieber L."/>
            <person name="Norman J."/>
            <person name="Bolger A."/>
            <person name="Tobin C."/>
            <person name="Murray J.W."/>
            <person name="Chang R."/>
            <person name="Ford T."/>
            <person name="Nguyen P.Q."/>
            <person name="Woodward J."/>
            <person name="Permingeat H."/>
            <person name="Joshi N.S."/>
            <person name="Silver P.A."/>
            <person name="Usadel B."/>
            <person name="Rutherford A.W."/>
            <person name="Friesen M."/>
            <person name="Prell J."/>
        </authorList>
    </citation>
    <scope>NUCLEOTIDE SEQUENCE [LARGE SCALE GENOMIC DNA]</scope>
    <source>
        <strain evidence="3">H1</strain>
    </source>
</reference>
<protein>
    <submittedName>
        <fullName evidence="2">Uncharacterized protein</fullName>
    </submittedName>
</protein>
<organism evidence="2 3">
    <name type="scientific">Carbonactinospora thermoautotrophica</name>
    <dbReference type="NCBI Taxonomy" id="1469144"/>
    <lineage>
        <taxon>Bacteria</taxon>
        <taxon>Bacillati</taxon>
        <taxon>Actinomycetota</taxon>
        <taxon>Actinomycetes</taxon>
        <taxon>Kitasatosporales</taxon>
        <taxon>Carbonactinosporaceae</taxon>
        <taxon>Carbonactinospora</taxon>
    </lineage>
</organism>
<feature type="compositionally biased region" description="Basic and acidic residues" evidence="1">
    <location>
        <begin position="15"/>
        <end position="27"/>
    </location>
</feature>
<dbReference type="AlphaFoldDB" id="A0A132MMK1"/>